<keyword evidence="1" id="KW-0732">Signal</keyword>
<dbReference type="PROSITE" id="PS51318">
    <property type="entry name" value="TAT"/>
    <property type="match status" value="1"/>
</dbReference>
<keyword evidence="3" id="KW-1185">Reference proteome</keyword>
<name>A0A346XZQ7_9ACTN</name>
<evidence type="ECO:0008006" key="4">
    <source>
        <dbReference type="Google" id="ProtNLM"/>
    </source>
</evidence>
<evidence type="ECO:0000313" key="3">
    <source>
        <dbReference type="Proteomes" id="UP000264006"/>
    </source>
</evidence>
<evidence type="ECO:0000256" key="1">
    <source>
        <dbReference type="SAM" id="SignalP"/>
    </source>
</evidence>
<dbReference type="PANTHER" id="PTHR35399">
    <property type="entry name" value="SLR8030 PROTEIN"/>
    <property type="match status" value="1"/>
</dbReference>
<gene>
    <name evidence="2" type="ORF">DVS28_a3025</name>
</gene>
<feature type="signal peptide" evidence="1">
    <location>
        <begin position="1"/>
        <end position="43"/>
    </location>
</feature>
<proteinExistence type="predicted"/>
<organism evidence="2 3">
    <name type="scientific">Euzebya pacifica</name>
    <dbReference type="NCBI Taxonomy" id="1608957"/>
    <lineage>
        <taxon>Bacteria</taxon>
        <taxon>Bacillati</taxon>
        <taxon>Actinomycetota</taxon>
        <taxon>Nitriliruptoria</taxon>
        <taxon>Euzebyales</taxon>
    </lineage>
</organism>
<evidence type="ECO:0000313" key="2">
    <source>
        <dbReference type="EMBL" id="AXV07704.1"/>
    </source>
</evidence>
<dbReference type="OrthoDB" id="9801383at2"/>
<dbReference type="AlphaFoldDB" id="A0A346XZQ7"/>
<protein>
    <recommendedName>
        <fullName evidence="4">DUF839 domain-containing protein</fullName>
    </recommendedName>
</protein>
<dbReference type="SUPFAM" id="SSF63825">
    <property type="entry name" value="YWTD domain"/>
    <property type="match status" value="1"/>
</dbReference>
<feature type="chain" id="PRO_5016997540" description="DUF839 domain-containing protein" evidence="1">
    <location>
        <begin position="44"/>
        <end position="500"/>
    </location>
</feature>
<dbReference type="InterPro" id="IPR006311">
    <property type="entry name" value="TAT_signal"/>
</dbReference>
<dbReference type="Proteomes" id="UP000264006">
    <property type="component" value="Chromosome"/>
</dbReference>
<dbReference type="InterPro" id="IPR008557">
    <property type="entry name" value="PhoX"/>
</dbReference>
<dbReference type="Pfam" id="PF05787">
    <property type="entry name" value="PhoX"/>
    <property type="match status" value="2"/>
</dbReference>
<sequence>MPAIPVPDQPLGRRSFLQRSAYFIGGAAAAVPLSALAANAAHAQTGPVTAGPLGLHLDESLQLTDNGGYGPLQPSNLGEELYLPEGFTAKTLSPRGTTMSNGVPVPGAHDGMACFGMPDGTLRLVRNHETSGGSPFGANAYDTQLGGTTTVVFDPEGDGVELSTHPSVTGLIRPCGGGPTPWGSWLACEETTATTDKPHGYVFEVPAAADTPVDPVPLVAMGRFNHEAVAVDPRSGDVYETEDTGNSGIYRFRPTEPGNLAAGGELQMLKVVGVDGYDTRTGQAVGSSLAVEWVPINDPDPAEAEWTGDNTYREGIARGGATFARGEGAWTGVTTDEDGNVVDVTIWFACTSGGDAGEGQVWAYHPDVADPEHGQLTLVFESPGNHVLGHPDNITVHPVSGVVTVCEDGGGAPIQLAGQGLPGSTNGIPAESTYNEALARRQRVHGVTTDGRIFSFAHQFGSEFAGACWSPDGKWFFVNIQGNATTYAITGPWEKGPFGQ</sequence>
<dbReference type="EMBL" id="CP031165">
    <property type="protein sequence ID" value="AXV07704.1"/>
    <property type="molecule type" value="Genomic_DNA"/>
</dbReference>
<dbReference type="KEGG" id="euz:DVS28_a3025"/>
<reference evidence="2 3" key="1">
    <citation type="submission" date="2018-09" db="EMBL/GenBank/DDBJ databases">
        <title>Complete genome sequence of Euzebya sp. DY32-46 isolated from seawater of Pacific Ocean.</title>
        <authorList>
            <person name="Xu L."/>
            <person name="Wu Y.-H."/>
            <person name="Xu X.-W."/>
        </authorList>
    </citation>
    <scope>NUCLEOTIDE SEQUENCE [LARGE SCALE GENOMIC DNA]</scope>
    <source>
        <strain evidence="2 3">DY32-46</strain>
    </source>
</reference>
<dbReference type="PANTHER" id="PTHR35399:SF4">
    <property type="entry name" value="MEMBRANE PROTEIN"/>
    <property type="match status" value="1"/>
</dbReference>
<accession>A0A346XZQ7</accession>
<dbReference type="RefSeq" id="WP_114592156.1">
    <property type="nucleotide sequence ID" value="NZ_CP031165.1"/>
</dbReference>